<proteinExistence type="predicted"/>
<protein>
    <submittedName>
        <fullName evidence="1">Uncharacterized protein</fullName>
    </submittedName>
</protein>
<gene>
    <name evidence="1" type="ORF">ANE_LOCUS28255</name>
</gene>
<evidence type="ECO:0000313" key="1">
    <source>
        <dbReference type="EMBL" id="VVB17811.1"/>
    </source>
</evidence>
<sequence length="81" mass="9113">MITAVSAIRDSTRASRFGMMHPMTIGTNPPKKKVLMAHKASWKHRRSGFPLMLLPVKLESPEPKIPAEKRHIAILTWDGVI</sequence>
<organism evidence="1 2">
    <name type="scientific">Arabis nemorensis</name>
    <dbReference type="NCBI Taxonomy" id="586526"/>
    <lineage>
        <taxon>Eukaryota</taxon>
        <taxon>Viridiplantae</taxon>
        <taxon>Streptophyta</taxon>
        <taxon>Embryophyta</taxon>
        <taxon>Tracheophyta</taxon>
        <taxon>Spermatophyta</taxon>
        <taxon>Magnoliopsida</taxon>
        <taxon>eudicotyledons</taxon>
        <taxon>Gunneridae</taxon>
        <taxon>Pentapetalae</taxon>
        <taxon>rosids</taxon>
        <taxon>malvids</taxon>
        <taxon>Brassicales</taxon>
        <taxon>Brassicaceae</taxon>
        <taxon>Arabideae</taxon>
        <taxon>Arabis</taxon>
    </lineage>
</organism>
<dbReference type="EMBL" id="CABITT030000008">
    <property type="protein sequence ID" value="VVB17811.1"/>
    <property type="molecule type" value="Genomic_DNA"/>
</dbReference>
<dbReference type="Proteomes" id="UP000489600">
    <property type="component" value="Unassembled WGS sequence"/>
</dbReference>
<comment type="caution">
    <text evidence="1">The sequence shown here is derived from an EMBL/GenBank/DDBJ whole genome shotgun (WGS) entry which is preliminary data.</text>
</comment>
<dbReference type="AlphaFoldDB" id="A0A565CW97"/>
<accession>A0A565CW97</accession>
<evidence type="ECO:0000313" key="2">
    <source>
        <dbReference type="Proteomes" id="UP000489600"/>
    </source>
</evidence>
<keyword evidence="2" id="KW-1185">Reference proteome</keyword>
<name>A0A565CW97_9BRAS</name>
<reference evidence="1" key="1">
    <citation type="submission" date="2019-07" db="EMBL/GenBank/DDBJ databases">
        <authorList>
            <person name="Dittberner H."/>
        </authorList>
    </citation>
    <scope>NUCLEOTIDE SEQUENCE [LARGE SCALE GENOMIC DNA]</scope>
</reference>